<accession>A0ACD3B5N4</accession>
<keyword evidence="2" id="KW-1185">Reference proteome</keyword>
<evidence type="ECO:0000313" key="1">
    <source>
        <dbReference type="EMBL" id="TFK73116.1"/>
    </source>
</evidence>
<gene>
    <name evidence="1" type="ORF">BDN72DRAFT_246986</name>
</gene>
<sequence length="324" mass="36102">MLEGSIFQISTFLNKNQIPHMRQINLEFLFSDVNHNSDVWDEDFQLIPILISGLLDVQEVVLEAQYSQNISTFPSLPLFRDIILPLTALTRLKCLDIFSCSRRPLVPNIPLTNTDYLVIADVFPVLERLVLSRDNVMTFDDLYSIALRCPHLRYLGIGIDVQTFPILSSTHQPPISHGLETLSVGDSPLLDPHHVTQHIHRLFPHLQKISASEFEYEWKTVQSLLEFHRSLTRDSSDRRDAASVLAEELKAGRTRNLLVESTEVEPAPWSPSSGNEVVDEALSVANQPAAGSAPDWPVASMGIGGAPSLPSSADVLSLGHFLVR</sequence>
<dbReference type="Proteomes" id="UP000308600">
    <property type="component" value="Unassembled WGS sequence"/>
</dbReference>
<name>A0ACD3B5N4_9AGAR</name>
<dbReference type="EMBL" id="ML208278">
    <property type="protein sequence ID" value="TFK73116.1"/>
    <property type="molecule type" value="Genomic_DNA"/>
</dbReference>
<protein>
    <submittedName>
        <fullName evidence="1">Uncharacterized protein</fullName>
    </submittedName>
</protein>
<proteinExistence type="predicted"/>
<organism evidence="1 2">
    <name type="scientific">Pluteus cervinus</name>
    <dbReference type="NCBI Taxonomy" id="181527"/>
    <lineage>
        <taxon>Eukaryota</taxon>
        <taxon>Fungi</taxon>
        <taxon>Dikarya</taxon>
        <taxon>Basidiomycota</taxon>
        <taxon>Agaricomycotina</taxon>
        <taxon>Agaricomycetes</taxon>
        <taxon>Agaricomycetidae</taxon>
        <taxon>Agaricales</taxon>
        <taxon>Pluteineae</taxon>
        <taxon>Pluteaceae</taxon>
        <taxon>Pluteus</taxon>
    </lineage>
</organism>
<reference evidence="1 2" key="1">
    <citation type="journal article" date="2019" name="Nat. Ecol. Evol.">
        <title>Megaphylogeny resolves global patterns of mushroom evolution.</title>
        <authorList>
            <person name="Varga T."/>
            <person name="Krizsan K."/>
            <person name="Foldi C."/>
            <person name="Dima B."/>
            <person name="Sanchez-Garcia M."/>
            <person name="Sanchez-Ramirez S."/>
            <person name="Szollosi G.J."/>
            <person name="Szarkandi J.G."/>
            <person name="Papp V."/>
            <person name="Albert L."/>
            <person name="Andreopoulos W."/>
            <person name="Angelini C."/>
            <person name="Antonin V."/>
            <person name="Barry K.W."/>
            <person name="Bougher N.L."/>
            <person name="Buchanan P."/>
            <person name="Buyck B."/>
            <person name="Bense V."/>
            <person name="Catcheside P."/>
            <person name="Chovatia M."/>
            <person name="Cooper J."/>
            <person name="Damon W."/>
            <person name="Desjardin D."/>
            <person name="Finy P."/>
            <person name="Geml J."/>
            <person name="Haridas S."/>
            <person name="Hughes K."/>
            <person name="Justo A."/>
            <person name="Karasinski D."/>
            <person name="Kautmanova I."/>
            <person name="Kiss B."/>
            <person name="Kocsube S."/>
            <person name="Kotiranta H."/>
            <person name="LaButti K.M."/>
            <person name="Lechner B.E."/>
            <person name="Liimatainen K."/>
            <person name="Lipzen A."/>
            <person name="Lukacs Z."/>
            <person name="Mihaltcheva S."/>
            <person name="Morgado L.N."/>
            <person name="Niskanen T."/>
            <person name="Noordeloos M.E."/>
            <person name="Ohm R.A."/>
            <person name="Ortiz-Santana B."/>
            <person name="Ovrebo C."/>
            <person name="Racz N."/>
            <person name="Riley R."/>
            <person name="Savchenko A."/>
            <person name="Shiryaev A."/>
            <person name="Soop K."/>
            <person name="Spirin V."/>
            <person name="Szebenyi C."/>
            <person name="Tomsovsky M."/>
            <person name="Tulloss R.E."/>
            <person name="Uehling J."/>
            <person name="Grigoriev I.V."/>
            <person name="Vagvolgyi C."/>
            <person name="Papp T."/>
            <person name="Martin F.M."/>
            <person name="Miettinen O."/>
            <person name="Hibbett D.S."/>
            <person name="Nagy L.G."/>
        </authorList>
    </citation>
    <scope>NUCLEOTIDE SEQUENCE [LARGE SCALE GENOMIC DNA]</scope>
    <source>
        <strain evidence="1 2">NL-1719</strain>
    </source>
</reference>
<evidence type="ECO:0000313" key="2">
    <source>
        <dbReference type="Proteomes" id="UP000308600"/>
    </source>
</evidence>